<proteinExistence type="predicted"/>
<reference evidence="3 4" key="1">
    <citation type="submission" date="2023-07" db="EMBL/GenBank/DDBJ databases">
        <title>Functional and genomic diversity of the sorghum phyllosphere microbiome.</title>
        <authorList>
            <person name="Shade A."/>
        </authorList>
    </citation>
    <scope>NUCLEOTIDE SEQUENCE [LARGE SCALE GENOMIC DNA]</scope>
    <source>
        <strain evidence="3 4">SORGH_AS_1207</strain>
    </source>
</reference>
<comment type="caution">
    <text evidence="3">The sequence shown here is derived from an EMBL/GenBank/DDBJ whole genome shotgun (WGS) entry which is preliminary data.</text>
</comment>
<feature type="region of interest" description="Disordered" evidence="1">
    <location>
        <begin position="65"/>
        <end position="105"/>
    </location>
</feature>
<keyword evidence="2" id="KW-1133">Transmembrane helix</keyword>
<feature type="transmembrane region" description="Helical" evidence="2">
    <location>
        <begin position="43"/>
        <end position="62"/>
    </location>
</feature>
<feature type="transmembrane region" description="Helical" evidence="2">
    <location>
        <begin position="12"/>
        <end position="31"/>
    </location>
</feature>
<keyword evidence="2" id="KW-0472">Membrane</keyword>
<keyword evidence="4" id="KW-1185">Reference proteome</keyword>
<dbReference type="Proteomes" id="UP001226691">
    <property type="component" value="Unassembled WGS sequence"/>
</dbReference>
<sequence>MSPHPSPSSSIFLVGASGLVLAGGVLFAVHLSQNPPAACAHVVVAGLCLVSASLYAVVWGALRLRRPPRPPRGPNRDESHAAPNASSAAVRPVDTLQVASRHRGW</sequence>
<dbReference type="EMBL" id="JAUTBF010000001">
    <property type="protein sequence ID" value="MDQ1124349.1"/>
    <property type="molecule type" value="Genomic_DNA"/>
</dbReference>
<protein>
    <submittedName>
        <fullName evidence="3">Uncharacterized protein</fullName>
    </submittedName>
</protein>
<keyword evidence="2" id="KW-0812">Transmembrane</keyword>
<evidence type="ECO:0000313" key="3">
    <source>
        <dbReference type="EMBL" id="MDQ1124349.1"/>
    </source>
</evidence>
<evidence type="ECO:0000256" key="2">
    <source>
        <dbReference type="SAM" id="Phobius"/>
    </source>
</evidence>
<evidence type="ECO:0000313" key="4">
    <source>
        <dbReference type="Proteomes" id="UP001226691"/>
    </source>
</evidence>
<organism evidence="3 4">
    <name type="scientific">Microbacterium trichothecenolyticum</name>
    <name type="common">Aureobacterium trichothecenolyticum</name>
    <dbReference type="NCBI Taxonomy" id="69370"/>
    <lineage>
        <taxon>Bacteria</taxon>
        <taxon>Bacillati</taxon>
        <taxon>Actinomycetota</taxon>
        <taxon>Actinomycetes</taxon>
        <taxon>Micrococcales</taxon>
        <taxon>Microbacteriaceae</taxon>
        <taxon>Microbacterium</taxon>
    </lineage>
</organism>
<accession>A0ABU0TXH3</accession>
<gene>
    <name evidence="3" type="ORF">QE412_002922</name>
</gene>
<name>A0ABU0TXH3_MICTR</name>
<dbReference type="RefSeq" id="WP_307485316.1">
    <property type="nucleotide sequence ID" value="NZ_JAUTBF010000001.1"/>
</dbReference>
<evidence type="ECO:0000256" key="1">
    <source>
        <dbReference type="SAM" id="MobiDB-lite"/>
    </source>
</evidence>